<evidence type="ECO:0000256" key="1">
    <source>
        <dbReference type="SAM" id="Phobius"/>
    </source>
</evidence>
<dbReference type="Proteomes" id="UP000526033">
    <property type="component" value="Unassembled WGS sequence"/>
</dbReference>
<feature type="transmembrane region" description="Helical" evidence="1">
    <location>
        <begin position="12"/>
        <end position="34"/>
    </location>
</feature>
<evidence type="ECO:0000313" key="2">
    <source>
        <dbReference type="EMBL" id="NMB70425.1"/>
    </source>
</evidence>
<sequence>MKKISLNQRGFTLVELLVVISILAIMASFSIVVLNQKRHVGTARNVRRNLDVQTFALGFYQYALDNKGDYPNGLSGTPVYLCRFDASDCTGLYDVNFLYGKYITMPLWDPLELNTNSTGYTAVLNPDGHVVVNAPLAENGQSVYARR</sequence>
<dbReference type="NCBIfam" id="TIGR02532">
    <property type="entry name" value="IV_pilin_GFxxxE"/>
    <property type="match status" value="1"/>
</dbReference>
<dbReference type="InterPro" id="IPR012902">
    <property type="entry name" value="N_methyl_site"/>
</dbReference>
<keyword evidence="1" id="KW-1133">Transmembrane helix</keyword>
<keyword evidence="1" id="KW-0472">Membrane</keyword>
<comment type="caution">
    <text evidence="2">The sequence shown here is derived from an EMBL/GenBank/DDBJ whole genome shotgun (WGS) entry which is preliminary data.</text>
</comment>
<dbReference type="InterPro" id="IPR045584">
    <property type="entry name" value="Pilin-like"/>
</dbReference>
<accession>A0A7X9DL13</accession>
<keyword evidence="1" id="KW-0812">Transmembrane</keyword>
<proteinExistence type="predicted"/>
<organism evidence="2 3">
    <name type="scientific">candidate division WWE3 bacterium</name>
    <dbReference type="NCBI Taxonomy" id="2053526"/>
    <lineage>
        <taxon>Bacteria</taxon>
        <taxon>Katanobacteria</taxon>
    </lineage>
</organism>
<dbReference type="Gene3D" id="3.30.700.10">
    <property type="entry name" value="Glycoprotein, Type 4 Pilin"/>
    <property type="match status" value="1"/>
</dbReference>
<protein>
    <submittedName>
        <fullName evidence="2">Type II secretion system protein</fullName>
    </submittedName>
</protein>
<reference evidence="2 3" key="1">
    <citation type="journal article" date="2020" name="Biotechnol. Biofuels">
        <title>New insights from the biogas microbiome by comprehensive genome-resolved metagenomics of nearly 1600 species originating from multiple anaerobic digesters.</title>
        <authorList>
            <person name="Campanaro S."/>
            <person name="Treu L."/>
            <person name="Rodriguez-R L.M."/>
            <person name="Kovalovszki A."/>
            <person name="Ziels R.M."/>
            <person name="Maus I."/>
            <person name="Zhu X."/>
            <person name="Kougias P.G."/>
            <person name="Basile A."/>
            <person name="Luo G."/>
            <person name="Schluter A."/>
            <person name="Konstantinidis K.T."/>
            <person name="Angelidaki I."/>
        </authorList>
    </citation>
    <scope>NUCLEOTIDE SEQUENCE [LARGE SCALE GENOMIC DNA]</scope>
    <source>
        <strain evidence="2">AS27yjCOA_165</strain>
    </source>
</reference>
<dbReference type="SUPFAM" id="SSF54523">
    <property type="entry name" value="Pili subunits"/>
    <property type="match status" value="1"/>
</dbReference>
<evidence type="ECO:0000313" key="3">
    <source>
        <dbReference type="Proteomes" id="UP000526033"/>
    </source>
</evidence>
<gene>
    <name evidence="2" type="ORF">GYA27_04500</name>
</gene>
<dbReference type="PROSITE" id="PS00409">
    <property type="entry name" value="PROKAR_NTER_METHYL"/>
    <property type="match status" value="1"/>
</dbReference>
<dbReference type="EMBL" id="JAAZNL010000058">
    <property type="protein sequence ID" value="NMB70425.1"/>
    <property type="molecule type" value="Genomic_DNA"/>
</dbReference>
<name>A0A7X9DL13_UNCKA</name>
<dbReference type="Pfam" id="PF07963">
    <property type="entry name" value="N_methyl"/>
    <property type="match status" value="1"/>
</dbReference>
<dbReference type="AlphaFoldDB" id="A0A7X9DL13"/>